<gene>
    <name evidence="3" type="ORF">OG814_05555</name>
</gene>
<name>A0ABZ1L3F6_9ACTN</name>
<evidence type="ECO:0000313" key="3">
    <source>
        <dbReference type="EMBL" id="WTR68777.1"/>
    </source>
</evidence>
<accession>A0ABZ1L3F6</accession>
<dbReference type="PROSITE" id="PS50943">
    <property type="entry name" value="HTH_CROC1"/>
    <property type="match status" value="1"/>
</dbReference>
<dbReference type="Proteomes" id="UP001622594">
    <property type="component" value="Chromosome"/>
</dbReference>
<dbReference type="EMBL" id="CP108188">
    <property type="protein sequence ID" value="WTR68777.1"/>
    <property type="molecule type" value="Genomic_DNA"/>
</dbReference>
<feature type="region of interest" description="Disordered" evidence="1">
    <location>
        <begin position="1"/>
        <end position="22"/>
    </location>
</feature>
<evidence type="ECO:0000256" key="1">
    <source>
        <dbReference type="SAM" id="MobiDB-lite"/>
    </source>
</evidence>
<dbReference type="Pfam" id="PF13560">
    <property type="entry name" value="HTH_31"/>
    <property type="match status" value="1"/>
</dbReference>
<organism evidence="3 4">
    <name type="scientific">Streptomyces zaomyceticus</name>
    <dbReference type="NCBI Taxonomy" id="68286"/>
    <lineage>
        <taxon>Bacteria</taxon>
        <taxon>Bacillati</taxon>
        <taxon>Actinomycetota</taxon>
        <taxon>Actinomycetes</taxon>
        <taxon>Kitasatosporales</taxon>
        <taxon>Streptomycetaceae</taxon>
        <taxon>Streptomyces</taxon>
    </lineage>
</organism>
<evidence type="ECO:0000259" key="2">
    <source>
        <dbReference type="PROSITE" id="PS50943"/>
    </source>
</evidence>
<dbReference type="CDD" id="cd00093">
    <property type="entry name" value="HTH_XRE"/>
    <property type="match status" value="1"/>
</dbReference>
<dbReference type="InterPro" id="IPR043917">
    <property type="entry name" value="DUF5753"/>
</dbReference>
<dbReference type="InterPro" id="IPR001387">
    <property type="entry name" value="Cro/C1-type_HTH"/>
</dbReference>
<dbReference type="SUPFAM" id="SSF47413">
    <property type="entry name" value="lambda repressor-like DNA-binding domains"/>
    <property type="match status" value="1"/>
</dbReference>
<proteinExistence type="predicted"/>
<dbReference type="Pfam" id="PF19054">
    <property type="entry name" value="DUF5753"/>
    <property type="match status" value="1"/>
</dbReference>
<reference evidence="3 4" key="1">
    <citation type="submission" date="2022-10" db="EMBL/GenBank/DDBJ databases">
        <title>The complete genomes of actinobacterial strains from the NBC collection.</title>
        <authorList>
            <person name="Joergensen T.S."/>
            <person name="Alvarez Arevalo M."/>
            <person name="Sterndorff E.B."/>
            <person name="Faurdal D."/>
            <person name="Vuksanovic O."/>
            <person name="Mourched A.-S."/>
            <person name="Charusanti P."/>
            <person name="Shaw S."/>
            <person name="Blin K."/>
            <person name="Weber T."/>
        </authorList>
    </citation>
    <scope>NUCLEOTIDE SEQUENCE [LARGE SCALE GENOMIC DNA]</scope>
    <source>
        <strain evidence="3 4">NBC_00123</strain>
    </source>
</reference>
<protein>
    <submittedName>
        <fullName evidence="3">Helix-turn-helix transcriptional regulator</fullName>
    </submittedName>
</protein>
<dbReference type="InterPro" id="IPR010982">
    <property type="entry name" value="Lambda_DNA-bd_dom_sf"/>
</dbReference>
<dbReference type="Gene3D" id="1.10.260.40">
    <property type="entry name" value="lambda repressor-like DNA-binding domains"/>
    <property type="match status" value="1"/>
</dbReference>
<evidence type="ECO:0000313" key="4">
    <source>
        <dbReference type="Proteomes" id="UP001622594"/>
    </source>
</evidence>
<feature type="domain" description="HTH cro/C1-type" evidence="2">
    <location>
        <begin position="36"/>
        <end position="69"/>
    </location>
</feature>
<sequence length="288" mass="31931">MRAVRDVRDTRTGRDAKTKDEGVDRPGVWSAYGVLLQYLRKRAGLNQQQLGDAMGYSLEQVASVEQGRRPAKVAFTAAAERALEAGGVLQALQGEVDRAKLPRFFRNFALIEAEVVSRFSYDPLLVPGLLQTEAYARAVFAGHCPPLSEETIDQHTEARLSRQKLLTRVPLAELSFVISEEALRDPVGSPEVMRAQWQRLLEVAALRNVEVQVMPSRRGFHPGKNGPFVVVETHEHKHLGYFESQGVGCVVSEPAEASAFALRYGKLRSQALNVEESARLIERVVGET</sequence>
<dbReference type="SMART" id="SM00530">
    <property type="entry name" value="HTH_XRE"/>
    <property type="match status" value="1"/>
</dbReference>
<keyword evidence="4" id="KW-1185">Reference proteome</keyword>